<accession>A0A5B7II77</accession>
<proteinExistence type="predicted"/>
<dbReference type="AlphaFoldDB" id="A0A5B7II77"/>
<dbReference type="Proteomes" id="UP000324222">
    <property type="component" value="Unassembled WGS sequence"/>
</dbReference>
<gene>
    <name evidence="1" type="ORF">E2C01_076305</name>
</gene>
<protein>
    <submittedName>
        <fullName evidence="1">Uncharacterized protein</fullName>
    </submittedName>
</protein>
<dbReference type="EMBL" id="VSRR010057639">
    <property type="protein sequence ID" value="MPC81676.1"/>
    <property type="molecule type" value="Genomic_DNA"/>
</dbReference>
<organism evidence="1 2">
    <name type="scientific">Portunus trituberculatus</name>
    <name type="common">Swimming crab</name>
    <name type="synonym">Neptunus trituberculatus</name>
    <dbReference type="NCBI Taxonomy" id="210409"/>
    <lineage>
        <taxon>Eukaryota</taxon>
        <taxon>Metazoa</taxon>
        <taxon>Ecdysozoa</taxon>
        <taxon>Arthropoda</taxon>
        <taxon>Crustacea</taxon>
        <taxon>Multicrustacea</taxon>
        <taxon>Malacostraca</taxon>
        <taxon>Eumalacostraca</taxon>
        <taxon>Eucarida</taxon>
        <taxon>Decapoda</taxon>
        <taxon>Pleocyemata</taxon>
        <taxon>Brachyura</taxon>
        <taxon>Eubrachyura</taxon>
        <taxon>Portunoidea</taxon>
        <taxon>Portunidae</taxon>
        <taxon>Portuninae</taxon>
        <taxon>Portunus</taxon>
    </lineage>
</organism>
<comment type="caution">
    <text evidence="1">The sequence shown here is derived from an EMBL/GenBank/DDBJ whole genome shotgun (WGS) entry which is preliminary data.</text>
</comment>
<evidence type="ECO:0000313" key="2">
    <source>
        <dbReference type="Proteomes" id="UP000324222"/>
    </source>
</evidence>
<sequence length="69" mass="7531">MYKYSLRASVQPTAAATSESDHKSSFFATPLIRWFPRQSIRVVPRGVVEAGAQLAAQVGSASRRPLRGL</sequence>
<evidence type="ECO:0000313" key="1">
    <source>
        <dbReference type="EMBL" id="MPC81676.1"/>
    </source>
</evidence>
<reference evidence="1 2" key="1">
    <citation type="submission" date="2019-05" db="EMBL/GenBank/DDBJ databases">
        <title>Another draft genome of Portunus trituberculatus and its Hox gene families provides insights of decapod evolution.</title>
        <authorList>
            <person name="Jeong J.-H."/>
            <person name="Song I."/>
            <person name="Kim S."/>
            <person name="Choi T."/>
            <person name="Kim D."/>
            <person name="Ryu S."/>
            <person name="Kim W."/>
        </authorList>
    </citation>
    <scope>NUCLEOTIDE SEQUENCE [LARGE SCALE GENOMIC DNA]</scope>
    <source>
        <tissue evidence="1">Muscle</tissue>
    </source>
</reference>
<name>A0A5B7II77_PORTR</name>
<keyword evidence="2" id="KW-1185">Reference proteome</keyword>